<evidence type="ECO:0000256" key="5">
    <source>
        <dbReference type="ARBA" id="ARBA00022729"/>
    </source>
</evidence>
<dbReference type="Pfam" id="PF15171">
    <property type="entry name" value="Spexin"/>
    <property type="match status" value="1"/>
</dbReference>
<reference evidence="7" key="1">
    <citation type="submission" date="2025-08" db="UniProtKB">
        <authorList>
            <consortium name="Ensembl"/>
        </authorList>
    </citation>
    <scope>IDENTIFICATION</scope>
</reference>
<feature type="signal peptide" evidence="6">
    <location>
        <begin position="1"/>
        <end position="25"/>
    </location>
</feature>
<name>A0A3B4VNZ2_SERDU</name>
<dbReference type="Proteomes" id="UP000261420">
    <property type="component" value="Unplaced"/>
</dbReference>
<proteinExistence type="inferred from homology"/>
<dbReference type="PANTHER" id="PTHR28590:SF1">
    <property type="entry name" value="SPEXIN"/>
    <property type="match status" value="1"/>
</dbReference>
<evidence type="ECO:0000256" key="2">
    <source>
        <dbReference type="ARBA" id="ARBA00006687"/>
    </source>
</evidence>
<keyword evidence="8" id="KW-1185">Reference proteome</keyword>
<keyword evidence="4" id="KW-0372">Hormone</keyword>
<feature type="chain" id="PRO_5017295189" description="Spexin hormone" evidence="6">
    <location>
        <begin position="26"/>
        <end position="107"/>
    </location>
</feature>
<comment type="subcellular location">
    <subcellularLocation>
        <location evidence="1">Secreted</location>
    </subcellularLocation>
</comment>
<organism evidence="7 8">
    <name type="scientific">Seriola dumerili</name>
    <name type="common">Greater amberjack</name>
    <name type="synonym">Caranx dumerili</name>
    <dbReference type="NCBI Taxonomy" id="41447"/>
    <lineage>
        <taxon>Eukaryota</taxon>
        <taxon>Metazoa</taxon>
        <taxon>Chordata</taxon>
        <taxon>Craniata</taxon>
        <taxon>Vertebrata</taxon>
        <taxon>Euteleostomi</taxon>
        <taxon>Actinopterygii</taxon>
        <taxon>Neopterygii</taxon>
        <taxon>Teleostei</taxon>
        <taxon>Neoteleostei</taxon>
        <taxon>Acanthomorphata</taxon>
        <taxon>Carangaria</taxon>
        <taxon>Carangiformes</taxon>
        <taxon>Carangidae</taxon>
        <taxon>Seriola</taxon>
    </lineage>
</organism>
<evidence type="ECO:0000256" key="4">
    <source>
        <dbReference type="ARBA" id="ARBA00022702"/>
    </source>
</evidence>
<dbReference type="GO" id="GO:0005576">
    <property type="term" value="C:extracellular region"/>
    <property type="evidence" value="ECO:0007669"/>
    <property type="project" value="UniProtKB-SubCell"/>
</dbReference>
<keyword evidence="5 6" id="KW-0732">Signal</keyword>
<evidence type="ECO:0008006" key="9">
    <source>
        <dbReference type="Google" id="ProtNLM"/>
    </source>
</evidence>
<dbReference type="Ensembl" id="ENSSDUT00000031961.1">
    <property type="protein sequence ID" value="ENSSDUP00000031420.1"/>
    <property type="gene ID" value="ENSSDUG00000022596.1"/>
</dbReference>
<evidence type="ECO:0000256" key="1">
    <source>
        <dbReference type="ARBA" id="ARBA00004613"/>
    </source>
</evidence>
<reference evidence="7" key="2">
    <citation type="submission" date="2025-09" db="UniProtKB">
        <authorList>
            <consortium name="Ensembl"/>
        </authorList>
    </citation>
    <scope>IDENTIFICATION</scope>
</reference>
<dbReference type="AlphaFoldDB" id="A0A3B4VNZ2"/>
<evidence type="ECO:0000313" key="7">
    <source>
        <dbReference type="Ensembl" id="ENSSDUP00000031420.1"/>
    </source>
</evidence>
<dbReference type="GeneTree" id="ENSGT00940000177912"/>
<evidence type="ECO:0000256" key="3">
    <source>
        <dbReference type="ARBA" id="ARBA00022525"/>
    </source>
</evidence>
<dbReference type="InterPro" id="IPR028126">
    <property type="entry name" value="Spexin"/>
</dbReference>
<comment type="similarity">
    <text evidence="2">Belongs to the spexin family.</text>
</comment>
<accession>A0A3B4VNZ2</accession>
<dbReference type="GO" id="GO:0005184">
    <property type="term" value="F:neuropeptide hormone activity"/>
    <property type="evidence" value="ECO:0007669"/>
    <property type="project" value="InterPro"/>
</dbReference>
<dbReference type="PANTHER" id="PTHR28590">
    <property type="entry name" value="SPEXIN"/>
    <property type="match status" value="1"/>
</dbReference>
<protein>
    <recommendedName>
        <fullName evidence="9">Spexin hormone</fullName>
    </recommendedName>
</protein>
<keyword evidence="3" id="KW-0964">Secreted</keyword>
<sequence length="107" mass="11944">MSLQSSTMSLIVTLFVMTLVTQCWTAPQRRNWTPQAMLYLKGARQHLGFRDNFMFLFQMSLFCVSAVTPDQSSGGLGLSLASSVLLELLQRAVVKGKTPESHHRHCA</sequence>
<evidence type="ECO:0000256" key="6">
    <source>
        <dbReference type="SAM" id="SignalP"/>
    </source>
</evidence>
<evidence type="ECO:0000313" key="8">
    <source>
        <dbReference type="Proteomes" id="UP000261420"/>
    </source>
</evidence>